<reference evidence="10" key="1">
    <citation type="submission" date="2020-05" db="EMBL/GenBank/DDBJ databases">
        <authorList>
            <person name="Song H."/>
            <person name="Chen N."/>
        </authorList>
    </citation>
    <scope>NUCLEOTIDE SEQUENCE</scope>
    <source>
        <strain evidence="6">CNS00062</strain>
        <strain evidence="7">CNS00063</strain>
        <strain evidence="8">CNS00064</strain>
        <strain evidence="9">CNS00065</strain>
        <strain evidence="10">CNS00066</strain>
        <strain evidence="12">CNS00075</strain>
        <strain evidence="13">CNS00076</strain>
    </source>
</reference>
<organism evidence="10">
    <name type="scientific">Phaeocystis globosa</name>
    <dbReference type="NCBI Taxonomy" id="33658"/>
    <lineage>
        <taxon>Eukaryota</taxon>
        <taxon>Haptista</taxon>
        <taxon>Haptophyta</taxon>
        <taxon>Prymnesiophyceae</taxon>
        <taxon>Phaeocystales</taxon>
        <taxon>Phaeocystaceae</taxon>
        <taxon>Phaeocystis</taxon>
    </lineage>
</organism>
<dbReference type="EMBL" id="MT471327">
    <property type="protein sequence ID" value="QRN73092.1"/>
    <property type="molecule type" value="Genomic_DNA"/>
</dbReference>
<keyword evidence="2 4" id="KW-0689">Ribosomal protein</keyword>
<dbReference type="EMBL" id="MT471328">
    <property type="protein sequence ID" value="QRN73200.1"/>
    <property type="molecule type" value="Genomic_DNA"/>
</dbReference>
<evidence type="ECO:0000313" key="6">
    <source>
        <dbReference type="EMBL" id="QRN72660.1"/>
    </source>
</evidence>
<reference evidence="11" key="2">
    <citation type="journal article" name="Harmful Algae">
        <title>Development of a high-resolution molecular marker for tracking Phaeocystis globosa genetic diversity through comparative analysis of chloroplast genomes.</title>
        <authorList>
            <person name="Song H."/>
            <person name="Liu F."/>
            <person name="Li Z."/>
            <person name="Xu Q."/>
            <person name="Chen Y."/>
            <person name="Yu Z."/>
            <person name="Chen N."/>
        </authorList>
    </citation>
    <scope>NUCLEOTIDE SEQUENCE</scope>
    <source>
        <strain evidence="11">CNS00067</strain>
    </source>
</reference>
<evidence type="ECO:0000256" key="2">
    <source>
        <dbReference type="ARBA" id="ARBA00022980"/>
    </source>
</evidence>
<keyword evidence="3 4" id="KW-0687">Ribonucleoprotein</keyword>
<keyword evidence="10" id="KW-0934">Plastid</keyword>
<dbReference type="EMBL" id="MT471326">
    <property type="protein sequence ID" value="QRN72984.1"/>
    <property type="molecule type" value="Genomic_DNA"/>
</dbReference>
<dbReference type="GO" id="GO:1990904">
    <property type="term" value="C:ribonucleoprotein complex"/>
    <property type="evidence" value="ECO:0007669"/>
    <property type="project" value="UniProtKB-KW"/>
</dbReference>
<dbReference type="EMBL" id="MT471330">
    <property type="protein sequence ID" value="QRN73416.1"/>
    <property type="molecule type" value="Genomic_DNA"/>
</dbReference>
<dbReference type="InterPro" id="IPR001848">
    <property type="entry name" value="Ribosomal_uS10"/>
</dbReference>
<dbReference type="HAMAP" id="MF_00508">
    <property type="entry name" value="Ribosomal_uS10"/>
    <property type="match status" value="1"/>
</dbReference>
<evidence type="ECO:0000256" key="1">
    <source>
        <dbReference type="ARBA" id="ARBA00007102"/>
    </source>
</evidence>
<dbReference type="InterPro" id="IPR027486">
    <property type="entry name" value="Ribosomal_uS10_dom"/>
</dbReference>
<dbReference type="GO" id="GO:0000049">
    <property type="term" value="F:tRNA binding"/>
    <property type="evidence" value="ECO:0007669"/>
    <property type="project" value="UniProtKB-UniRule"/>
</dbReference>
<dbReference type="EMBL" id="MT471329">
    <property type="protein sequence ID" value="QRN73308.1"/>
    <property type="molecule type" value="Genomic_DNA"/>
</dbReference>
<feature type="domain" description="Small ribosomal subunit protein uS10" evidence="5">
    <location>
        <begin position="12"/>
        <end position="106"/>
    </location>
</feature>
<evidence type="ECO:0000313" key="7">
    <source>
        <dbReference type="EMBL" id="QRN72768.1"/>
    </source>
</evidence>
<dbReference type="PROSITE" id="PS00361">
    <property type="entry name" value="RIBOSOMAL_S10"/>
    <property type="match status" value="1"/>
</dbReference>
<keyword evidence="10" id="KW-0150">Chloroplast</keyword>
<dbReference type="EMBL" id="MT471323">
    <property type="protein sequence ID" value="QRN72660.1"/>
    <property type="molecule type" value="Genomic_DNA"/>
</dbReference>
<dbReference type="EMBL" id="MT471325">
    <property type="protein sequence ID" value="QRN72876.1"/>
    <property type="molecule type" value="Genomic_DNA"/>
</dbReference>
<dbReference type="EMBL" id="MT471324">
    <property type="protein sequence ID" value="QRN72768.1"/>
    <property type="molecule type" value="Genomic_DNA"/>
</dbReference>
<dbReference type="FunFam" id="3.30.70.600:FF:000003">
    <property type="entry name" value="30S ribosomal protein S10"/>
    <property type="match status" value="1"/>
</dbReference>
<dbReference type="AlphaFoldDB" id="A0A891ZNT2"/>
<dbReference type="SUPFAM" id="SSF54999">
    <property type="entry name" value="Ribosomal protein S10"/>
    <property type="match status" value="1"/>
</dbReference>
<evidence type="ECO:0000256" key="3">
    <source>
        <dbReference type="ARBA" id="ARBA00023274"/>
    </source>
</evidence>
<evidence type="ECO:0000313" key="10">
    <source>
        <dbReference type="EMBL" id="QRN73092.1"/>
    </source>
</evidence>
<dbReference type="Pfam" id="PF00338">
    <property type="entry name" value="Ribosomal_S10"/>
    <property type="match status" value="1"/>
</dbReference>
<dbReference type="InterPro" id="IPR036838">
    <property type="entry name" value="Ribosomal_uS10_dom_sf"/>
</dbReference>
<evidence type="ECO:0000313" key="13">
    <source>
        <dbReference type="EMBL" id="QRN73416.1"/>
    </source>
</evidence>
<dbReference type="Gene3D" id="3.30.70.600">
    <property type="entry name" value="Ribosomal protein S10 domain"/>
    <property type="match status" value="1"/>
</dbReference>
<name>A0A891ZNT2_9EUKA</name>
<accession>A0A891ZNT2</accession>
<evidence type="ECO:0000313" key="11">
    <source>
        <dbReference type="EMBL" id="QRN73200.1"/>
    </source>
</evidence>
<dbReference type="InterPro" id="IPR018268">
    <property type="entry name" value="Ribosomal_uS10_CS"/>
</dbReference>
<evidence type="ECO:0000259" key="5">
    <source>
        <dbReference type="SMART" id="SM01403"/>
    </source>
</evidence>
<evidence type="ECO:0000313" key="12">
    <source>
        <dbReference type="EMBL" id="QRN73308.1"/>
    </source>
</evidence>
<evidence type="ECO:0000313" key="8">
    <source>
        <dbReference type="EMBL" id="QRN72876.1"/>
    </source>
</evidence>
<comment type="similarity">
    <text evidence="1 4">Belongs to the universal ribosomal protein uS10 family.</text>
</comment>
<comment type="subcellular location">
    <subcellularLocation>
        <location evidence="4">Plastid</location>
        <location evidence="4">Chloroplast</location>
    </subcellularLocation>
</comment>
<dbReference type="PANTHER" id="PTHR11700">
    <property type="entry name" value="30S RIBOSOMAL PROTEIN S10 FAMILY MEMBER"/>
    <property type="match status" value="1"/>
</dbReference>
<evidence type="ECO:0000313" key="9">
    <source>
        <dbReference type="EMBL" id="QRN72984.1"/>
    </source>
</evidence>
<dbReference type="SMART" id="SM01403">
    <property type="entry name" value="Ribosomal_S10"/>
    <property type="match status" value="1"/>
</dbReference>
<dbReference type="GO" id="GO:0003735">
    <property type="term" value="F:structural constituent of ribosome"/>
    <property type="evidence" value="ECO:0007669"/>
    <property type="project" value="InterPro"/>
</dbReference>
<comment type="function">
    <text evidence="4">Involved in the binding of tRNA to the ribosomes.</text>
</comment>
<dbReference type="NCBIfam" id="NF001861">
    <property type="entry name" value="PRK00596.1"/>
    <property type="match status" value="1"/>
</dbReference>
<protein>
    <recommendedName>
        <fullName evidence="4">Small ribosomal subunit protein uS10c</fullName>
    </recommendedName>
</protein>
<dbReference type="GO" id="GO:0006412">
    <property type="term" value="P:translation"/>
    <property type="evidence" value="ECO:0007669"/>
    <property type="project" value="UniProtKB-UniRule"/>
</dbReference>
<dbReference type="GO" id="GO:0009507">
    <property type="term" value="C:chloroplast"/>
    <property type="evidence" value="ECO:0007669"/>
    <property type="project" value="UniProtKB-SubCell"/>
</dbReference>
<geneLocation type="chloroplast" evidence="10"/>
<dbReference type="GO" id="GO:0005840">
    <property type="term" value="C:ribosome"/>
    <property type="evidence" value="ECO:0007669"/>
    <property type="project" value="UniProtKB-KW"/>
</dbReference>
<dbReference type="NCBIfam" id="TIGR01049">
    <property type="entry name" value="rpsJ_bact"/>
    <property type="match status" value="1"/>
</dbReference>
<comment type="subunit">
    <text evidence="4">Part of the 30S ribosomal subunit.</text>
</comment>
<proteinExistence type="inferred from homology"/>
<sequence>MSLLNLNSKKLRIALKAYEPSLLDDSCRQIIESVRLEGTEVTGPVPLPTKRRIYCVLRSPHVNKDSREHFEMRTHKRLIDIHSPSNSVLESLRNLDIPSGVDVEIKALGS</sequence>
<dbReference type="PRINTS" id="PR00971">
    <property type="entry name" value="RIBOSOMALS10"/>
</dbReference>
<evidence type="ECO:0000256" key="4">
    <source>
        <dbReference type="HAMAP-Rule" id="MF_00508"/>
    </source>
</evidence>
<gene>
    <name evidence="4 10" type="primary">rps10</name>
</gene>